<dbReference type="SMART" id="SM00671">
    <property type="entry name" value="SEL1"/>
    <property type="match status" value="27"/>
</dbReference>
<gene>
    <name evidence="3" type="ORF">G6F64_001364</name>
</gene>
<keyword evidence="4" id="KW-1185">Reference proteome</keyword>
<dbReference type="PANTHER" id="PTHR11102:SF160">
    <property type="entry name" value="ERAD-ASSOCIATED E3 UBIQUITIN-PROTEIN LIGASE COMPONENT HRD3"/>
    <property type="match status" value="1"/>
</dbReference>
<evidence type="ECO:0000313" key="4">
    <source>
        <dbReference type="Proteomes" id="UP000716291"/>
    </source>
</evidence>
<dbReference type="InterPro" id="IPR050767">
    <property type="entry name" value="Sel1_AlgK"/>
</dbReference>
<feature type="region of interest" description="Disordered" evidence="2">
    <location>
        <begin position="67"/>
        <end position="95"/>
    </location>
</feature>
<feature type="region of interest" description="Disordered" evidence="2">
    <location>
        <begin position="1"/>
        <end position="47"/>
    </location>
</feature>
<dbReference type="PANTHER" id="PTHR11102">
    <property type="entry name" value="SEL-1-LIKE PROTEIN"/>
    <property type="match status" value="1"/>
</dbReference>
<dbReference type="InterPro" id="IPR006597">
    <property type="entry name" value="Sel1-like"/>
</dbReference>
<dbReference type="Gene3D" id="1.25.40.10">
    <property type="entry name" value="Tetratricopeptide repeat domain"/>
    <property type="match status" value="9"/>
</dbReference>
<reference evidence="3" key="1">
    <citation type="journal article" date="2020" name="Microb. Genom.">
        <title>Genetic diversity of clinical and environmental Mucorales isolates obtained from an investigation of mucormycosis cases among solid organ transplant recipients.</title>
        <authorList>
            <person name="Nguyen M.H."/>
            <person name="Kaul D."/>
            <person name="Muto C."/>
            <person name="Cheng S.J."/>
            <person name="Richter R.A."/>
            <person name="Bruno V.M."/>
            <person name="Liu G."/>
            <person name="Beyhan S."/>
            <person name="Sundermann A.J."/>
            <person name="Mounaud S."/>
            <person name="Pasculle A.W."/>
            <person name="Nierman W.C."/>
            <person name="Driscoll E."/>
            <person name="Cumbie R."/>
            <person name="Clancy C.J."/>
            <person name="Dupont C.L."/>
        </authorList>
    </citation>
    <scope>NUCLEOTIDE SEQUENCE</scope>
    <source>
        <strain evidence="3">GL11</strain>
    </source>
</reference>
<protein>
    <recommendedName>
        <fullName evidence="5">HCP-like protein</fullName>
    </recommendedName>
</protein>
<accession>A0A9P6XIL0</accession>
<dbReference type="InterPro" id="IPR011990">
    <property type="entry name" value="TPR-like_helical_dom_sf"/>
</dbReference>
<evidence type="ECO:0000313" key="3">
    <source>
        <dbReference type="EMBL" id="KAG1314553.1"/>
    </source>
</evidence>
<dbReference type="Pfam" id="PF08238">
    <property type="entry name" value="Sel1"/>
    <property type="match status" value="26"/>
</dbReference>
<evidence type="ECO:0000256" key="1">
    <source>
        <dbReference type="ARBA" id="ARBA00038101"/>
    </source>
</evidence>
<dbReference type="EMBL" id="JAANQT010000102">
    <property type="protein sequence ID" value="KAG1314553.1"/>
    <property type="molecule type" value="Genomic_DNA"/>
</dbReference>
<dbReference type="Proteomes" id="UP000716291">
    <property type="component" value="Unassembled WGS sequence"/>
</dbReference>
<sequence length="1693" mass="191465">MGSKPSKIINHGNDSKRKRKRNTVIRSKNTQEDIISHATNNNDSLPKQLIDEKKPTINNVTVASKNSFYDPLKHHPRRSRLPSSSSRSNKDDNHIQSKISSGWTALSNDPFSQIDVNTSTFTLGTENSTISRKSIYPAAPLEDNLFSYAQPQSSPSSSHSSTAHLQKQLDLYPFKSYRIIKEAFQKAQLKNDPQHWSQFYGAMEKYATESHDPVAIVYLAMCLISGLGCDTQVQRGFDLLKKHPSCETNYVLGHCYLDGLPIQAPHAIQEVDKSMAFEYFKRAAHDYEPTNESIATTMAEAQCRLARMLFQGEGVQQNSKEAFDYLMKSAENNNRYAQFLVGVHYECGSEIPQDLEKAKWYYEKSAHQGFPDAQAALGNRLVVEERYEEGVGWLEKAVEMGNSRAHVQLGMMYDKGIGGIEQDNATALFHYKTAAKNNNRAAQYLLGLVHYFGRLGLSRNPREAIQWIRQAAVAGYPYAQRVLGQFYQQEGRNEREAIRWYKRAAINKDMIALDLLGRCYQHGIGVEIDLQKALAYYAKAADVKDSQHVYYAKMDQALLLQHLGRHLEAFKIHAEIVHDADPVRDKEPIEIAKLSLGRYHLRNDIQGIPHNPALSFQLWTELVETTQHPDAFYWLGSCYDEGIPDVCDIDRSKAFLLFMTAAELGDVDSMFTVAGMMSNYAVPHKGPADAFPWYQKAAEKGHARAMYALGLCFHKGIGMDQPDLDTALEWLERAAKQGVIEAMSQIAKIYLQLRNREGHFIKAIQWLKRAADQEDVYAQRELGKIYLSEEGTMANHTMAFNLLTKASLKNDAEAMSFLGHCYRKGMGVDKDLRMAAEYYLKSASLGYAFAYSAAAELYYEMGHFELAYDYYLLASKVPGITHTKTGMTARLMVARLTLGYIPTNNQKALVLLKKSIESSETKATSAAEAFEILFNLAFQDQFALAFEPLGYCYLNGLGTEANLTQSLFWIRKAAEETKESTAYFRLYEIFSQRSEIPLALSYLRQSADLGHTEAQYRLGIIYLRGDFGFLRDERAATDFLKLSASKLHPESIWTLSQMAASIGQDDLRLEYQKSAAALGHVLAMRELGQHYLKQLTAPFVSALVQQTSLDEALRYLHMAADLDDAESLILLGKTYANCTKTLLKFSNLQNTLPTPTDTHSFSDDEEIDPRWQSEEDEKALAIQCFERASALGNLEATVYAAEAWHEQKQYAAALDYFQKAAAQGHVLARFFCARYCIEGFGGIPVDHEKGFKELLICASELNCVHAYNTLGQCYENGVGVIKNNQLAYEWYHRAAKVTHDAEAYYRIAQMYAQECVALPERAMNKDLEAFKVYQLATNASPKGHGPSCYQLGLYYLQGIFEDRSESTRFLLNPDIHLAIEYLRKASDLNIKEAMAELGVLLLTQDFSLEEQEEGTRRLGLAAELGSPKAQFHLGLFCHRGKEEEEEILIPQDFEKAYDLFCRSAAQRHPGATYYLALYHHHGIFVAPDPDIALEQYQVAVELFKHSESSEEERWQAEYNLGRLLHPKDRGRAYAFFQAAHAHAPEEFKFLSEIMIARYHLHGWAGVQAQVEEAAAILIRFAEQEDFGYRVFLDVAQCFEGGLGVGQDMQEAFYWYGQVIGKSLNDSVTETDFMDEEDEEDEAEAMFKLAEFYQKGIVVTVDIEKADSLYRLAAKKGSRNAQEYVLNNLKTMSI</sequence>
<name>A0A9P6XIL0_RHIOR</name>
<proteinExistence type="inferred from homology"/>
<comment type="similarity">
    <text evidence="1">Belongs to the sel-1 family.</text>
</comment>
<evidence type="ECO:0000256" key="2">
    <source>
        <dbReference type="SAM" id="MobiDB-lite"/>
    </source>
</evidence>
<comment type="caution">
    <text evidence="3">The sequence shown here is derived from an EMBL/GenBank/DDBJ whole genome shotgun (WGS) entry which is preliminary data.</text>
</comment>
<evidence type="ECO:0008006" key="5">
    <source>
        <dbReference type="Google" id="ProtNLM"/>
    </source>
</evidence>
<organism evidence="3 4">
    <name type="scientific">Rhizopus oryzae</name>
    <name type="common">Mucormycosis agent</name>
    <name type="synonym">Rhizopus arrhizus var. delemar</name>
    <dbReference type="NCBI Taxonomy" id="64495"/>
    <lineage>
        <taxon>Eukaryota</taxon>
        <taxon>Fungi</taxon>
        <taxon>Fungi incertae sedis</taxon>
        <taxon>Mucoromycota</taxon>
        <taxon>Mucoromycotina</taxon>
        <taxon>Mucoromycetes</taxon>
        <taxon>Mucorales</taxon>
        <taxon>Mucorineae</taxon>
        <taxon>Rhizopodaceae</taxon>
        <taxon>Rhizopus</taxon>
    </lineage>
</organism>
<dbReference type="SUPFAM" id="SSF81901">
    <property type="entry name" value="HCP-like"/>
    <property type="match status" value="9"/>
</dbReference>